<dbReference type="InterPro" id="IPR003741">
    <property type="entry name" value="LUD_dom"/>
</dbReference>
<dbReference type="SUPFAM" id="SSF100950">
    <property type="entry name" value="NagB/RpiA/CoA transferase-like"/>
    <property type="match status" value="1"/>
</dbReference>
<gene>
    <name evidence="2" type="ORF">KH142_05695</name>
</gene>
<organism evidence="2 3">
    <name type="scientific">Slackia piriformis</name>
    <dbReference type="NCBI Taxonomy" id="626934"/>
    <lineage>
        <taxon>Bacteria</taxon>
        <taxon>Bacillati</taxon>
        <taxon>Actinomycetota</taxon>
        <taxon>Coriobacteriia</taxon>
        <taxon>Eggerthellales</taxon>
        <taxon>Eggerthellaceae</taxon>
        <taxon>Slackia</taxon>
    </lineage>
</organism>
<feature type="domain" description="LUD" evidence="1">
    <location>
        <begin position="1"/>
        <end position="56"/>
    </location>
</feature>
<dbReference type="PANTHER" id="PTHR43682">
    <property type="entry name" value="LACTATE UTILIZATION PROTEIN C"/>
    <property type="match status" value="1"/>
</dbReference>
<evidence type="ECO:0000259" key="1">
    <source>
        <dbReference type="Pfam" id="PF02589"/>
    </source>
</evidence>
<evidence type="ECO:0000313" key="2">
    <source>
        <dbReference type="EMBL" id="MBS6940961.1"/>
    </source>
</evidence>
<dbReference type="PANTHER" id="PTHR43682:SF1">
    <property type="entry name" value="LACTATE UTILIZATION PROTEIN C"/>
    <property type="match status" value="1"/>
</dbReference>
<dbReference type="Proteomes" id="UP000727506">
    <property type="component" value="Unassembled WGS sequence"/>
</dbReference>
<comment type="caution">
    <text evidence="2">The sequence shown here is derived from an EMBL/GenBank/DDBJ whole genome shotgun (WGS) entry which is preliminary data.</text>
</comment>
<dbReference type="Pfam" id="PF02589">
    <property type="entry name" value="LUD_dom"/>
    <property type="match status" value="1"/>
</dbReference>
<sequence>VAHMAQALERLQNEARKTEAMPSNVTFITGPSNTADIELVRVVGVHGPVNAAVMLVEG</sequence>
<proteinExistence type="predicted"/>
<dbReference type="InterPro" id="IPR037171">
    <property type="entry name" value="NagB/RpiA_transferase-like"/>
</dbReference>
<feature type="non-terminal residue" evidence="2">
    <location>
        <position position="1"/>
    </location>
</feature>
<evidence type="ECO:0000313" key="3">
    <source>
        <dbReference type="Proteomes" id="UP000727506"/>
    </source>
</evidence>
<dbReference type="EMBL" id="JAGZSV010000092">
    <property type="protein sequence ID" value="MBS6940961.1"/>
    <property type="molecule type" value="Genomic_DNA"/>
</dbReference>
<accession>A0A943UU60</accession>
<protein>
    <submittedName>
        <fullName evidence="2">LUD domain-containing protein</fullName>
    </submittedName>
</protein>
<name>A0A943UU60_9ACTN</name>
<reference evidence="2" key="1">
    <citation type="submission" date="2021-02" db="EMBL/GenBank/DDBJ databases">
        <title>Infant gut strain persistence is associated with maternal origin, phylogeny, and functional potential including surface adhesion and iron acquisition.</title>
        <authorList>
            <person name="Lou Y.C."/>
        </authorList>
    </citation>
    <scope>NUCLEOTIDE SEQUENCE</scope>
    <source>
        <strain evidence="2">L2_039_000G1_dasL2_039_000G1_concoct_11</strain>
    </source>
</reference>
<dbReference type="Gene3D" id="3.40.50.10420">
    <property type="entry name" value="NagB/RpiA/CoA transferase-like"/>
    <property type="match status" value="1"/>
</dbReference>
<dbReference type="AlphaFoldDB" id="A0A943UU60"/>
<dbReference type="InterPro" id="IPR024185">
    <property type="entry name" value="FTHF_cligase-like_sf"/>
</dbReference>